<dbReference type="Pfam" id="PF13715">
    <property type="entry name" value="CarbopepD_reg_2"/>
    <property type="match status" value="1"/>
</dbReference>
<evidence type="ECO:0000313" key="6">
    <source>
        <dbReference type="Proteomes" id="UP000256429"/>
    </source>
</evidence>
<dbReference type="SUPFAM" id="SSF49464">
    <property type="entry name" value="Carboxypeptidase regulatory domain-like"/>
    <property type="match status" value="1"/>
</dbReference>
<dbReference type="GO" id="GO:0009279">
    <property type="term" value="C:cell outer membrane"/>
    <property type="evidence" value="ECO:0007669"/>
    <property type="project" value="UniProtKB-SubCell"/>
</dbReference>
<dbReference type="SUPFAM" id="SSF56935">
    <property type="entry name" value="Porins"/>
    <property type="match status" value="1"/>
</dbReference>
<evidence type="ECO:0000313" key="5">
    <source>
        <dbReference type="EMBL" id="REE81641.1"/>
    </source>
</evidence>
<evidence type="ECO:0000259" key="4">
    <source>
        <dbReference type="Pfam" id="PF14905"/>
    </source>
</evidence>
<dbReference type="Pfam" id="PF14905">
    <property type="entry name" value="OMP_b-brl_3"/>
    <property type="match status" value="1"/>
</dbReference>
<dbReference type="InterPro" id="IPR041700">
    <property type="entry name" value="OMP_b-brl_3"/>
</dbReference>
<keyword evidence="6" id="KW-1185">Reference proteome</keyword>
<accession>A0A3D9RV64</accession>
<dbReference type="InterPro" id="IPR008969">
    <property type="entry name" value="CarboxyPept-like_regulatory"/>
</dbReference>
<comment type="caution">
    <text evidence="5">The sequence shown here is derived from an EMBL/GenBank/DDBJ whole genome shotgun (WGS) entry which is preliminary data.</text>
</comment>
<dbReference type="OrthoDB" id="8764943at2"/>
<sequence>MRRISLLLIILTPLLNFSQTQNKQTFTVSGKIIDASTKKPLEDATIIFKNKDSNTIKCGTITNARGNFSIDVEEGNYNAFAEFISYKTKNINISTINRNLNIGTIALEVDTEFLDEVEIIGEKKAIEFKPNKIVFHVDKDIAAAGGVATDILNNIPSVSVDPNGGITVQGQGNVQVMINGKTSSLTKAEALKSLPAGAIEDIVVLANPGAKYNSAALSVINIILKKGKDEGLNASLTASGGYKDYSGGLFTINNKDKNVNFYINSSYNQSTPVTQSMLENEYFENNNTTAFLNENSLFKNKKNVFYGTVGAEFYLSKKSTLNTSINYINANSNSNTLTTSEIFDTSLNTIELNDRKHIGGFDNEMVEFIADFSHNFKKEGETLSTSVSYSKDKDKFDNTITNSNTNFSDENYIEENKATNTSVGFEYSNPVSENSTYYIGFKGDYFKLPFKYTNTTTINSIDYNEKVSAAYIEFENQSEKFYFGIGLRAEFIEMKADYLNLNNSQKNNFDKLLPSALLEYNLSDTKNVSLSFSQKMFTPGYEQLRPFEEKFSEISSYIGNPTLKPIYIDSFNLSFSSSGNKFSFFPSIYYQIFKDYWQNITYETGEQLNGVNKIITTPVNLGKVNYYGININATYKASNILSFTSNLNIYNFDQTGTYSIINNANKTIVLDYNNNSINGSFSLFTQLKIPNVFDFQINGKHTLKSVGPYSTRKAYTYASTAIKKDLFDNDASLSLRVDDLFLSNKTDRNRYDTNYFSKSLIKNKYRTILLSFTYRFNQSKKDRVIDFGKKDIKPNY</sequence>
<dbReference type="EMBL" id="QTTQ01000010">
    <property type="protein sequence ID" value="REE81641.1"/>
    <property type="molecule type" value="Genomic_DNA"/>
</dbReference>
<feature type="domain" description="Outer membrane protein beta-barrel" evidence="4">
    <location>
        <begin position="374"/>
        <end position="774"/>
    </location>
</feature>
<dbReference type="InterPro" id="IPR036942">
    <property type="entry name" value="Beta-barrel_TonB_sf"/>
</dbReference>
<reference evidence="5 6" key="1">
    <citation type="submission" date="2018-08" db="EMBL/GenBank/DDBJ databases">
        <title>Genomic Encyclopedia of Type Strains, Phase III (KMG-III): the genomes of soil and plant-associated and newly described type strains.</title>
        <authorList>
            <person name="Whitman W."/>
        </authorList>
    </citation>
    <scope>NUCLEOTIDE SEQUENCE [LARGE SCALE GENOMIC DNA]</scope>
    <source>
        <strain evidence="5 6">325-5</strain>
    </source>
</reference>
<dbReference type="Gene3D" id="2.60.40.1120">
    <property type="entry name" value="Carboxypeptidase-like, regulatory domain"/>
    <property type="match status" value="1"/>
</dbReference>
<gene>
    <name evidence="5" type="ORF">BX611_1176</name>
</gene>
<evidence type="ECO:0000256" key="2">
    <source>
        <dbReference type="ARBA" id="ARBA00023136"/>
    </source>
</evidence>
<comment type="subcellular location">
    <subcellularLocation>
        <location evidence="1">Cell outer membrane</location>
    </subcellularLocation>
</comment>
<keyword evidence="2" id="KW-0472">Membrane</keyword>
<keyword evidence="5" id="KW-0675">Receptor</keyword>
<dbReference type="AlphaFoldDB" id="A0A3D9RV64"/>
<dbReference type="RefSeq" id="WP_115879107.1">
    <property type="nucleotide sequence ID" value="NZ_QTTQ01000010.1"/>
</dbReference>
<evidence type="ECO:0000256" key="3">
    <source>
        <dbReference type="ARBA" id="ARBA00023237"/>
    </source>
</evidence>
<protein>
    <submittedName>
        <fullName evidence="5">Outer membrane receptor protein involved in Fe transport</fullName>
    </submittedName>
</protein>
<keyword evidence="3" id="KW-0998">Cell outer membrane</keyword>
<proteinExistence type="predicted"/>
<evidence type="ECO:0000256" key="1">
    <source>
        <dbReference type="ARBA" id="ARBA00004442"/>
    </source>
</evidence>
<name>A0A3D9RV64_9FLAO</name>
<dbReference type="Proteomes" id="UP000256429">
    <property type="component" value="Unassembled WGS sequence"/>
</dbReference>
<dbReference type="Gene3D" id="2.40.170.20">
    <property type="entry name" value="TonB-dependent receptor, beta-barrel domain"/>
    <property type="match status" value="1"/>
</dbReference>
<organism evidence="5 6">
    <name type="scientific">Lutibacter oceani</name>
    <dbReference type="NCBI Taxonomy" id="1853311"/>
    <lineage>
        <taxon>Bacteria</taxon>
        <taxon>Pseudomonadati</taxon>
        <taxon>Bacteroidota</taxon>
        <taxon>Flavobacteriia</taxon>
        <taxon>Flavobacteriales</taxon>
        <taxon>Flavobacteriaceae</taxon>
        <taxon>Lutibacter</taxon>
    </lineage>
</organism>